<keyword evidence="1" id="KW-1133">Transmembrane helix</keyword>
<proteinExistence type="predicted"/>
<name>A0A1I4EII1_9RHOB</name>
<gene>
    <name evidence="2" type="ORF">SAMN04488036_104316</name>
</gene>
<accession>A0A1I4EII1</accession>
<feature type="transmembrane region" description="Helical" evidence="1">
    <location>
        <begin position="211"/>
        <end position="233"/>
    </location>
</feature>
<feature type="transmembrane region" description="Helical" evidence="1">
    <location>
        <begin position="132"/>
        <end position="156"/>
    </location>
</feature>
<keyword evidence="1" id="KW-0812">Transmembrane</keyword>
<dbReference type="OrthoDB" id="7704812at2"/>
<keyword evidence="1" id="KW-0472">Membrane</keyword>
<feature type="transmembrane region" description="Helical" evidence="1">
    <location>
        <begin position="97"/>
        <end position="126"/>
    </location>
</feature>
<organism evidence="2 3">
    <name type="scientific">Shimia haliotis</name>
    <dbReference type="NCBI Taxonomy" id="1280847"/>
    <lineage>
        <taxon>Bacteria</taxon>
        <taxon>Pseudomonadati</taxon>
        <taxon>Pseudomonadota</taxon>
        <taxon>Alphaproteobacteria</taxon>
        <taxon>Rhodobacterales</taxon>
        <taxon>Roseobacteraceae</taxon>
    </lineage>
</organism>
<reference evidence="3" key="1">
    <citation type="submission" date="2016-10" db="EMBL/GenBank/DDBJ databases">
        <authorList>
            <person name="Varghese N."/>
            <person name="Submissions S."/>
        </authorList>
    </citation>
    <scope>NUCLEOTIDE SEQUENCE [LARGE SCALE GENOMIC DNA]</scope>
    <source>
        <strain evidence="3">DSM 28453</strain>
    </source>
</reference>
<dbReference type="EMBL" id="FOSZ01000004">
    <property type="protein sequence ID" value="SFL05568.1"/>
    <property type="molecule type" value="Genomic_DNA"/>
</dbReference>
<feature type="transmembrane region" description="Helical" evidence="1">
    <location>
        <begin position="21"/>
        <end position="43"/>
    </location>
</feature>
<evidence type="ECO:0000256" key="1">
    <source>
        <dbReference type="SAM" id="Phobius"/>
    </source>
</evidence>
<dbReference type="STRING" id="1280847.SAMN04488036_104316"/>
<evidence type="ECO:0000313" key="2">
    <source>
        <dbReference type="EMBL" id="SFL05568.1"/>
    </source>
</evidence>
<sequence>MKGWTIFAHSVGLAARNWKEALKIFLVPVALCVGLFVVVGGSIGLTSGEPTGSMALLFLMFPLMFIVIFWSVVSWHRFVLLEEYPTGWLPTFRFDRILSYLGHALLLGLVAFVLMIPVVALMALFASMGAEVLAVIVAVPAYIALVIVMYRLVPILPAAAIGKPLKLMESFNATKGAAGAIIVLLLVVFGVNLGVQLVVMALTALFAPLGILFSLAASLFLSIVNISVLTTFYGHYIEGRPLD</sequence>
<dbReference type="Proteomes" id="UP000198851">
    <property type="component" value="Unassembled WGS sequence"/>
</dbReference>
<dbReference type="RefSeq" id="WP_093324035.1">
    <property type="nucleotide sequence ID" value="NZ_FOSZ01000004.1"/>
</dbReference>
<feature type="transmembrane region" description="Helical" evidence="1">
    <location>
        <begin position="177"/>
        <end position="205"/>
    </location>
</feature>
<evidence type="ECO:0008006" key="4">
    <source>
        <dbReference type="Google" id="ProtNLM"/>
    </source>
</evidence>
<keyword evidence="3" id="KW-1185">Reference proteome</keyword>
<protein>
    <recommendedName>
        <fullName evidence="4">Glycerophosphoryl diester phosphodiesterase membrane domain-containing protein</fullName>
    </recommendedName>
</protein>
<dbReference type="AlphaFoldDB" id="A0A1I4EII1"/>
<evidence type="ECO:0000313" key="3">
    <source>
        <dbReference type="Proteomes" id="UP000198851"/>
    </source>
</evidence>
<feature type="transmembrane region" description="Helical" evidence="1">
    <location>
        <begin position="55"/>
        <end position="76"/>
    </location>
</feature>